<dbReference type="Proteomes" id="UP000290848">
    <property type="component" value="Unassembled WGS sequence"/>
</dbReference>
<evidence type="ECO:0000259" key="12">
    <source>
        <dbReference type="Pfam" id="PF07715"/>
    </source>
</evidence>
<dbReference type="Pfam" id="PF00593">
    <property type="entry name" value="TonB_dep_Rec_b-barrel"/>
    <property type="match status" value="1"/>
</dbReference>
<dbReference type="NCBIfam" id="TIGR04056">
    <property type="entry name" value="OMP_RagA_SusC"/>
    <property type="match status" value="1"/>
</dbReference>
<evidence type="ECO:0000259" key="11">
    <source>
        <dbReference type="Pfam" id="PF00593"/>
    </source>
</evidence>
<dbReference type="NCBIfam" id="TIGR04057">
    <property type="entry name" value="SusC_RagA_signa"/>
    <property type="match status" value="1"/>
</dbReference>
<evidence type="ECO:0000256" key="9">
    <source>
        <dbReference type="RuleBase" id="RU003357"/>
    </source>
</evidence>
<proteinExistence type="inferred from homology"/>
<evidence type="ECO:0000256" key="3">
    <source>
        <dbReference type="ARBA" id="ARBA00022452"/>
    </source>
</evidence>
<evidence type="ECO:0000256" key="2">
    <source>
        <dbReference type="ARBA" id="ARBA00022448"/>
    </source>
</evidence>
<dbReference type="Gene3D" id="2.40.170.20">
    <property type="entry name" value="TonB-dependent receptor, beta-barrel domain"/>
    <property type="match status" value="1"/>
</dbReference>
<keyword evidence="5 9" id="KW-0798">TonB box</keyword>
<accession>A0A4Q0M9L0</accession>
<dbReference type="Pfam" id="PF07715">
    <property type="entry name" value="Plug"/>
    <property type="match status" value="1"/>
</dbReference>
<evidence type="ECO:0000256" key="4">
    <source>
        <dbReference type="ARBA" id="ARBA00022692"/>
    </source>
</evidence>
<dbReference type="EMBL" id="RXOC01000006">
    <property type="protein sequence ID" value="RXF69834.1"/>
    <property type="molecule type" value="Genomic_DNA"/>
</dbReference>
<dbReference type="InterPro" id="IPR012910">
    <property type="entry name" value="Plug_dom"/>
</dbReference>
<dbReference type="Gene3D" id="2.170.130.10">
    <property type="entry name" value="TonB-dependent receptor, plug domain"/>
    <property type="match status" value="1"/>
</dbReference>
<evidence type="ECO:0000313" key="14">
    <source>
        <dbReference type="Proteomes" id="UP000290848"/>
    </source>
</evidence>
<dbReference type="SUPFAM" id="SSF49464">
    <property type="entry name" value="Carboxypeptidase regulatory domain-like"/>
    <property type="match status" value="1"/>
</dbReference>
<feature type="domain" description="TonB-dependent receptor plug" evidence="12">
    <location>
        <begin position="121"/>
        <end position="236"/>
    </location>
</feature>
<protein>
    <submittedName>
        <fullName evidence="13">TonB-dependent receptor</fullName>
    </submittedName>
</protein>
<dbReference type="RefSeq" id="WP_128769536.1">
    <property type="nucleotide sequence ID" value="NZ_RXOC01000006.1"/>
</dbReference>
<evidence type="ECO:0000256" key="5">
    <source>
        <dbReference type="ARBA" id="ARBA00023077"/>
    </source>
</evidence>
<evidence type="ECO:0000256" key="8">
    <source>
        <dbReference type="PROSITE-ProRule" id="PRU01360"/>
    </source>
</evidence>
<keyword evidence="6 8" id="KW-0472">Membrane</keyword>
<evidence type="ECO:0000256" key="7">
    <source>
        <dbReference type="ARBA" id="ARBA00023237"/>
    </source>
</evidence>
<reference evidence="13 14" key="1">
    <citation type="submission" date="2018-12" db="EMBL/GenBank/DDBJ databases">
        <title>The Draft Genome Sequence of the Soil Bacterium Pedobacter tournemirensis R1.</title>
        <authorList>
            <person name="He J."/>
        </authorList>
    </citation>
    <scope>NUCLEOTIDE SEQUENCE [LARGE SCALE GENOMIC DNA]</scope>
    <source>
        <strain evidence="13 14">R1</strain>
    </source>
</reference>
<feature type="signal peptide" evidence="10">
    <location>
        <begin position="1"/>
        <end position="24"/>
    </location>
</feature>
<keyword evidence="3 8" id="KW-1134">Transmembrane beta strand</keyword>
<comment type="similarity">
    <text evidence="8 9">Belongs to the TonB-dependent receptor family.</text>
</comment>
<comment type="subcellular location">
    <subcellularLocation>
        <location evidence="1 8">Cell outer membrane</location>
        <topology evidence="1 8">Multi-pass membrane protein</topology>
    </subcellularLocation>
</comment>
<feature type="chain" id="PRO_5020287444" evidence="10">
    <location>
        <begin position="25"/>
        <end position="988"/>
    </location>
</feature>
<evidence type="ECO:0000256" key="6">
    <source>
        <dbReference type="ARBA" id="ARBA00023136"/>
    </source>
</evidence>
<dbReference type="InterPro" id="IPR008969">
    <property type="entry name" value="CarboxyPept-like_regulatory"/>
</dbReference>
<comment type="caution">
    <text evidence="13">The sequence shown here is derived from an EMBL/GenBank/DDBJ whole genome shotgun (WGS) entry which is preliminary data.</text>
</comment>
<dbReference type="FunFam" id="2.170.130.10:FF:000008">
    <property type="entry name" value="SusC/RagA family TonB-linked outer membrane protein"/>
    <property type="match status" value="1"/>
</dbReference>
<sequence length="988" mass="108155">MKKHYMKSVFLLLSLVLFSIQGFSQTGSISGQVVDEKGQPLPGASVSIKSINRGTSTDEKGVFRLSAVANGSYVLTVSFIGYQVLETQVTVNGEKRVALKLVPNAQNLTEVVVIGYGTQRRKEVTGSISTVSSKDFQKGNITTPEQLIVGKVAGVQVTTNGGQPGSGSTIRIRGGASLNASNDPLIVIDGVPVSNATIPGVSNPLAMINPNDIETFTVLKDANATAIYGSRASNGVILITTKKGKSGAPSINFSSQNSIATVAKKVDVLTADEVRTYVNANGSDALKALLGTANTDWQDEVFRNAATTDNNLSISGTSKNMPYRVSFGYLNQNGTLITDKLERGTAGLSLSPRFLDNHLKLDFNVKNSLAISQFANQDAISGAVQFNPTWAVNSANSTYGGYFEWLRPDGTLNPNAPRNPVGAVRLKDDSGNTMRSFGNLQLDYSFHFLPELHANVNVGYDVSRGKGIVYIPAEAAISFSTRGNYNRYKSTISNNVVEAYLNYNKDISSINSNINATAGYGYYANRTKNYNFASYEADGKTVKSTPKFPFDIPENRLLSYYGRLIYTLNNRYIFSGTVRTDGSSRFSEDNRWGVFPSAAFTWRINEEGFLKGTNALSDLKLRLSYGVTGQQEGIANYSYLSNYSVSNNEAMYQIGDTYYYMNAPVAYDEDIKWETTETYNAGIDYGFLNGRINGSIDVYRKKTKDLLSVIPIPIGSNFSNQLLTNVGNMEADGVELAINAKPILKKDFSWDLGFNFTYNKTKVTNLTASYNPDYMVSVGDITGSTGNKIQAHALNRSPFSYYVWKQVYDESGKPLSGVYADLDGDGTITEADKYFYKSPLPKYSLGFSTSVSLRKWTLSTVLRSNIGNYIYDNVSSNLSSRTVILDATSGVVNNVVRDFLNTGFSANQYYSDYYVKNASFLKMDNLGLAYDAGNIARNGKMNLTISANVQNVFVISDYEGVDPENNKGIDYKFYPRPRTYVLGLNVGF</sequence>
<name>A0A4Q0M9L0_9SPHI</name>
<dbReference type="InterPro" id="IPR023997">
    <property type="entry name" value="TonB-dep_OMP_SusC/RagA_CS"/>
</dbReference>
<keyword evidence="2 8" id="KW-0813">Transport</keyword>
<dbReference type="InterPro" id="IPR037066">
    <property type="entry name" value="Plug_dom_sf"/>
</dbReference>
<dbReference type="InterPro" id="IPR039426">
    <property type="entry name" value="TonB-dep_rcpt-like"/>
</dbReference>
<dbReference type="GO" id="GO:0009279">
    <property type="term" value="C:cell outer membrane"/>
    <property type="evidence" value="ECO:0007669"/>
    <property type="project" value="UniProtKB-SubCell"/>
</dbReference>
<dbReference type="InterPro" id="IPR023996">
    <property type="entry name" value="TonB-dep_OMP_SusC/RagA"/>
</dbReference>
<dbReference type="InterPro" id="IPR000531">
    <property type="entry name" value="Beta-barrel_TonB"/>
</dbReference>
<dbReference type="Gene3D" id="2.60.40.1120">
    <property type="entry name" value="Carboxypeptidase-like, regulatory domain"/>
    <property type="match status" value="1"/>
</dbReference>
<dbReference type="SUPFAM" id="SSF56935">
    <property type="entry name" value="Porins"/>
    <property type="match status" value="1"/>
</dbReference>
<organism evidence="13 14">
    <name type="scientific">Arcticibacter tournemirensis</name>
    <dbReference type="NCBI Taxonomy" id="699437"/>
    <lineage>
        <taxon>Bacteria</taxon>
        <taxon>Pseudomonadati</taxon>
        <taxon>Bacteroidota</taxon>
        <taxon>Sphingobacteriia</taxon>
        <taxon>Sphingobacteriales</taxon>
        <taxon>Sphingobacteriaceae</taxon>
        <taxon>Arcticibacter</taxon>
    </lineage>
</organism>
<dbReference type="InterPro" id="IPR036942">
    <property type="entry name" value="Beta-barrel_TonB_sf"/>
</dbReference>
<keyword evidence="10" id="KW-0732">Signal</keyword>
<dbReference type="AlphaFoldDB" id="A0A4Q0M9L0"/>
<keyword evidence="13" id="KW-0675">Receptor</keyword>
<feature type="domain" description="TonB-dependent receptor-like beta-barrel" evidence="11">
    <location>
        <begin position="393"/>
        <end position="951"/>
    </location>
</feature>
<keyword evidence="7 8" id="KW-0998">Cell outer membrane</keyword>
<keyword evidence="4 8" id="KW-0812">Transmembrane</keyword>
<evidence type="ECO:0000256" key="1">
    <source>
        <dbReference type="ARBA" id="ARBA00004571"/>
    </source>
</evidence>
<evidence type="ECO:0000256" key="10">
    <source>
        <dbReference type="SAM" id="SignalP"/>
    </source>
</evidence>
<dbReference type="PROSITE" id="PS52016">
    <property type="entry name" value="TONB_DEPENDENT_REC_3"/>
    <property type="match status" value="1"/>
</dbReference>
<gene>
    <name evidence="13" type="ORF">EKH83_11345</name>
</gene>
<dbReference type="Pfam" id="PF13715">
    <property type="entry name" value="CarbopepD_reg_2"/>
    <property type="match status" value="1"/>
</dbReference>
<evidence type="ECO:0000313" key="13">
    <source>
        <dbReference type="EMBL" id="RXF69834.1"/>
    </source>
</evidence>